<dbReference type="AlphaFoldDB" id="A0A853BXW4"/>
<dbReference type="InterPro" id="IPR006311">
    <property type="entry name" value="TAT_signal"/>
</dbReference>
<reference evidence="2 3" key="1">
    <citation type="submission" date="2020-07" db="EMBL/GenBank/DDBJ databases">
        <title>Sequencing the genomes of 1000 actinobacteria strains.</title>
        <authorList>
            <person name="Klenk H.-P."/>
        </authorList>
    </citation>
    <scope>NUCLEOTIDE SEQUENCE [LARGE SCALE GENOMIC DNA]</scope>
    <source>
        <strain evidence="2 3">DSM 103833</strain>
    </source>
</reference>
<keyword evidence="1" id="KW-0732">Signal</keyword>
<dbReference type="InterPro" id="IPR013320">
    <property type="entry name" value="ConA-like_dom_sf"/>
</dbReference>
<dbReference type="Gene3D" id="2.60.120.560">
    <property type="entry name" value="Exo-inulinase, domain 1"/>
    <property type="match status" value="1"/>
</dbReference>
<sequence length="235" mass="25592">MQHPPRRRRFLALAVSAGLGAALTVAPPGTAAQDPAAPYVIVTAAPTPEHWDPLHDDLWSFEHGQVVLTRAGTNPGPPRRPFEYAVVTKGPELGSVSVSAEVRIDEPVTVNNRDVIIVWNYQSPTRFYYAHVSQDNTIYPHNGIFVVDNADRRRIDDQWNGSVGAPPAITDAEWHDVRVDYDAETGEIGVYVDGAAEPLMTATDTTFSGGRVGFGSFDNFGRTRHFSARGIPASS</sequence>
<dbReference type="PROSITE" id="PS51318">
    <property type="entry name" value="TAT"/>
    <property type="match status" value="1"/>
</dbReference>
<feature type="chain" id="PRO_5032284971" description="LamG domain-containing protein" evidence="1">
    <location>
        <begin position="32"/>
        <end position="235"/>
    </location>
</feature>
<protein>
    <recommendedName>
        <fullName evidence="4">LamG domain-containing protein</fullName>
    </recommendedName>
</protein>
<evidence type="ECO:0008006" key="4">
    <source>
        <dbReference type="Google" id="ProtNLM"/>
    </source>
</evidence>
<dbReference type="SUPFAM" id="SSF49899">
    <property type="entry name" value="Concanavalin A-like lectins/glucanases"/>
    <property type="match status" value="1"/>
</dbReference>
<evidence type="ECO:0000313" key="3">
    <source>
        <dbReference type="Proteomes" id="UP000530424"/>
    </source>
</evidence>
<evidence type="ECO:0000256" key="1">
    <source>
        <dbReference type="SAM" id="SignalP"/>
    </source>
</evidence>
<keyword evidence="3" id="KW-1185">Reference proteome</keyword>
<comment type="caution">
    <text evidence="2">The sequence shown here is derived from an EMBL/GenBank/DDBJ whole genome shotgun (WGS) entry which is preliminary data.</text>
</comment>
<gene>
    <name evidence="2" type="ORF">HNR19_000592</name>
</gene>
<evidence type="ECO:0000313" key="2">
    <source>
        <dbReference type="EMBL" id="NYI99893.1"/>
    </source>
</evidence>
<organism evidence="2 3">
    <name type="scientific">Nocardioides thalensis</name>
    <dbReference type="NCBI Taxonomy" id="1914755"/>
    <lineage>
        <taxon>Bacteria</taxon>
        <taxon>Bacillati</taxon>
        <taxon>Actinomycetota</taxon>
        <taxon>Actinomycetes</taxon>
        <taxon>Propionibacteriales</taxon>
        <taxon>Nocardioidaceae</taxon>
        <taxon>Nocardioides</taxon>
    </lineage>
</organism>
<dbReference type="EMBL" id="JACCFP010000001">
    <property type="protein sequence ID" value="NYI99893.1"/>
    <property type="molecule type" value="Genomic_DNA"/>
</dbReference>
<name>A0A853BXW4_9ACTN</name>
<dbReference type="Proteomes" id="UP000530424">
    <property type="component" value="Unassembled WGS sequence"/>
</dbReference>
<dbReference type="RefSeq" id="WP_218910128.1">
    <property type="nucleotide sequence ID" value="NZ_JACCFP010000001.1"/>
</dbReference>
<accession>A0A853BXW4</accession>
<proteinExistence type="predicted"/>
<feature type="signal peptide" evidence="1">
    <location>
        <begin position="1"/>
        <end position="31"/>
    </location>
</feature>